<organism evidence="5 6">
    <name type="scientific">Clostridium cadaveris</name>
    <dbReference type="NCBI Taxonomy" id="1529"/>
    <lineage>
        <taxon>Bacteria</taxon>
        <taxon>Bacillati</taxon>
        <taxon>Bacillota</taxon>
        <taxon>Clostridia</taxon>
        <taxon>Eubacteriales</taxon>
        <taxon>Clostridiaceae</taxon>
        <taxon>Clostridium</taxon>
    </lineage>
</organism>
<dbReference type="AlphaFoldDB" id="A0A1I2N0V7"/>
<dbReference type="GO" id="GO:0016301">
    <property type="term" value="F:kinase activity"/>
    <property type="evidence" value="ECO:0007669"/>
    <property type="project" value="UniProtKB-KW"/>
</dbReference>
<feature type="domain" description="Carbohydrate kinase PfkB" evidence="3">
    <location>
        <begin position="8"/>
        <end position="296"/>
    </location>
</feature>
<dbReference type="OrthoDB" id="9806249at2"/>
<dbReference type="GeneID" id="90545586"/>
<sequence length="318" mass="35576">MIRENEPYILVFGASVYDIFGFTYKNYRCKDSNPGSVKVSFGGVCRNIAENMARININTKLISTLGNDEKGKSILKYAESINLDMSESIVLDGESTPTYMAILNEEGEMESAVVDMTITDKLTEEFVDSKSEIIKNSEYIVVDCDNPSILEYMLTKYNGSTRFILDPVSAAKVQRVKHLIGRFHTIKPNRHEAEVLCGFIIKDSDDVRKAGRYFLELGVKNVFISLDSEGIYYNDGNKEGFVKAHDVSVINVTGAGDSCVAGICYGYMKSLNVIDTLKYAIAMSAITISHKETIHPQMDCGLVEKYLKELRFSEIECK</sequence>
<reference evidence="5 6" key="1">
    <citation type="submission" date="2016-10" db="EMBL/GenBank/DDBJ databases">
        <authorList>
            <person name="de Groot N.N."/>
        </authorList>
    </citation>
    <scope>NUCLEOTIDE SEQUENCE [LARGE SCALE GENOMIC DNA]</scope>
    <source>
        <strain evidence="5 6">NLAE-zl-G419</strain>
    </source>
</reference>
<dbReference type="Gene3D" id="3.40.1190.20">
    <property type="match status" value="1"/>
</dbReference>
<dbReference type="Pfam" id="PF00294">
    <property type="entry name" value="PfkB"/>
    <property type="match status" value="1"/>
</dbReference>
<evidence type="ECO:0000313" key="7">
    <source>
        <dbReference type="Proteomes" id="UP000246114"/>
    </source>
</evidence>
<dbReference type="RefSeq" id="WP_027639204.1">
    <property type="nucleotide sequence ID" value="NZ_BAAACD010000026.1"/>
</dbReference>
<evidence type="ECO:0000256" key="2">
    <source>
        <dbReference type="ARBA" id="ARBA00022777"/>
    </source>
</evidence>
<protein>
    <submittedName>
        <fullName evidence="4 5">Kinase</fullName>
    </submittedName>
</protein>
<dbReference type="Proteomes" id="UP000246114">
    <property type="component" value="Unassembled WGS sequence"/>
</dbReference>
<dbReference type="eggNOG" id="COG0524">
    <property type="taxonomic scope" value="Bacteria"/>
</dbReference>
<dbReference type="InterPro" id="IPR029056">
    <property type="entry name" value="Ribokinase-like"/>
</dbReference>
<accession>A0A1I2N0V7</accession>
<evidence type="ECO:0000313" key="6">
    <source>
        <dbReference type="Proteomes" id="UP000182135"/>
    </source>
</evidence>
<dbReference type="STRING" id="1529.SAMN04487885_11830"/>
<evidence type="ECO:0000259" key="3">
    <source>
        <dbReference type="Pfam" id="PF00294"/>
    </source>
</evidence>
<evidence type="ECO:0000313" key="4">
    <source>
        <dbReference type="EMBL" id="PWL55553.1"/>
    </source>
</evidence>
<dbReference type="EMBL" id="FOOE01000018">
    <property type="protein sequence ID" value="SFF97392.1"/>
    <property type="molecule type" value="Genomic_DNA"/>
</dbReference>
<dbReference type="SUPFAM" id="SSF53613">
    <property type="entry name" value="Ribokinase-like"/>
    <property type="match status" value="1"/>
</dbReference>
<dbReference type="PANTHER" id="PTHR10584">
    <property type="entry name" value="SUGAR KINASE"/>
    <property type="match status" value="1"/>
</dbReference>
<reference evidence="4 7" key="2">
    <citation type="submission" date="2018-03" db="EMBL/GenBank/DDBJ databases">
        <title>The uncultured portion of the human microbiome is neutrally assembled.</title>
        <authorList>
            <person name="Jeraldo P."/>
            <person name="Boardman L."/>
            <person name="White B.A."/>
            <person name="Nelson H."/>
            <person name="Goldenfeld N."/>
            <person name="Chia N."/>
        </authorList>
    </citation>
    <scope>NUCLEOTIDE SEQUENCE [LARGE SCALE GENOMIC DNA]</scope>
    <source>
        <strain evidence="4">CIM:MAG 903</strain>
    </source>
</reference>
<keyword evidence="6" id="KW-1185">Reference proteome</keyword>
<dbReference type="EMBL" id="QAMZ01000005">
    <property type="protein sequence ID" value="PWL55553.1"/>
    <property type="molecule type" value="Genomic_DNA"/>
</dbReference>
<dbReference type="InterPro" id="IPR011611">
    <property type="entry name" value="PfkB_dom"/>
</dbReference>
<gene>
    <name evidence="4" type="ORF">DBY38_01085</name>
    <name evidence="5" type="ORF">SAMN04487885_11830</name>
</gene>
<keyword evidence="1" id="KW-0808">Transferase</keyword>
<proteinExistence type="predicted"/>
<evidence type="ECO:0000313" key="5">
    <source>
        <dbReference type="EMBL" id="SFF97392.1"/>
    </source>
</evidence>
<name>A0A1I2N0V7_9CLOT</name>
<dbReference type="PANTHER" id="PTHR10584:SF166">
    <property type="entry name" value="RIBOKINASE"/>
    <property type="match status" value="1"/>
</dbReference>
<keyword evidence="2 5" id="KW-0418">Kinase</keyword>
<evidence type="ECO:0000256" key="1">
    <source>
        <dbReference type="ARBA" id="ARBA00022679"/>
    </source>
</evidence>
<dbReference type="Proteomes" id="UP000182135">
    <property type="component" value="Unassembled WGS sequence"/>
</dbReference>
<dbReference type="CDD" id="cd01941">
    <property type="entry name" value="YeiC_kinase_like"/>
    <property type="match status" value="1"/>
</dbReference>